<protein>
    <submittedName>
        <fullName evidence="2">Divergent polysaccharide deacetylase family protein</fullName>
    </submittedName>
</protein>
<comment type="caution">
    <text evidence="2">The sequence shown here is derived from an EMBL/GenBank/DDBJ whole genome shotgun (WGS) entry which is preliminary data.</text>
</comment>
<dbReference type="InterPro" id="IPR006837">
    <property type="entry name" value="Divergent_DAC"/>
</dbReference>
<feature type="region of interest" description="Disordered" evidence="1">
    <location>
        <begin position="70"/>
        <end position="112"/>
    </location>
</feature>
<dbReference type="Pfam" id="PF04748">
    <property type="entry name" value="Polysacc_deac_2"/>
    <property type="match status" value="1"/>
</dbReference>
<dbReference type="InterPro" id="IPR011330">
    <property type="entry name" value="Glyco_hydro/deAcase_b/a-brl"/>
</dbReference>
<dbReference type="AlphaFoldDB" id="A0A2W2BMR7"/>
<proteinExistence type="predicted"/>
<dbReference type="PANTHER" id="PTHR30105:SF2">
    <property type="entry name" value="DIVERGENT POLYSACCHARIDE DEACETYLASE SUPERFAMILY"/>
    <property type="match status" value="1"/>
</dbReference>
<dbReference type="SUPFAM" id="SSF88713">
    <property type="entry name" value="Glycoside hydrolase/deacetylase"/>
    <property type="match status" value="1"/>
</dbReference>
<dbReference type="Proteomes" id="UP000248795">
    <property type="component" value="Unassembled WGS sequence"/>
</dbReference>
<reference evidence="3" key="1">
    <citation type="submission" date="2018-06" db="EMBL/GenBank/DDBJ databases">
        <title>Aestuariibacter litoralis strain KCTC 52945T.</title>
        <authorList>
            <person name="Li X."/>
            <person name="Salam N."/>
            <person name="Li J.-L."/>
            <person name="Chen Y.-M."/>
            <person name="Yang Z.-W."/>
            <person name="Zhang L.-Y."/>
            <person name="Han M.-X."/>
            <person name="Xiao M."/>
            <person name="Li W.-J."/>
        </authorList>
    </citation>
    <scope>NUCLEOTIDE SEQUENCE [LARGE SCALE GENOMIC DNA]</scope>
    <source>
        <strain evidence="3">KCTC 52945</strain>
    </source>
</reference>
<dbReference type="CDD" id="cd10936">
    <property type="entry name" value="CE4_DAC2"/>
    <property type="match status" value="1"/>
</dbReference>
<organism evidence="2 3">
    <name type="scientific">Aestuariivirga litoralis</name>
    <dbReference type="NCBI Taxonomy" id="2650924"/>
    <lineage>
        <taxon>Bacteria</taxon>
        <taxon>Pseudomonadati</taxon>
        <taxon>Pseudomonadota</taxon>
        <taxon>Alphaproteobacteria</taxon>
        <taxon>Hyphomicrobiales</taxon>
        <taxon>Aestuariivirgaceae</taxon>
        <taxon>Aestuariivirga</taxon>
    </lineage>
</organism>
<accession>A0A2W2BMR7</accession>
<keyword evidence="3" id="KW-1185">Reference proteome</keyword>
<evidence type="ECO:0000313" key="3">
    <source>
        <dbReference type="Proteomes" id="UP000248795"/>
    </source>
</evidence>
<name>A0A2W2BMR7_9HYPH</name>
<dbReference type="PANTHER" id="PTHR30105">
    <property type="entry name" value="UNCHARACTERIZED YIBQ-RELATED"/>
    <property type="match status" value="1"/>
</dbReference>
<sequence length="408" mass="43364">MPRDEMLRPLKRMSLAQRLWRRRPGALPVAALSLVLAFTAGTAWLMRQPAPLAGQPVVVAAIPEQAEIITSSTTPAEDGAPTEDVADDTADGMIDPNAIEISGGEEMDGSGAVQDLAPEDAMAPEKHEEAMIIVAPHRAMRAAPIVEVTEKSADGPLPRIGDGGQKPFDTYSQVTPMAIVQSGRPKITLVLGGMGLNERLTKKALDLLPGDVTLGFAPYGDNLQAQVNQARGDGHEILLQVPMEPVGYPATNPGPRTLLSDATPEQNLSALKWLMSRFAGYSGITNYMGGRLLTSEEALRPVLAELKSRGLAYLEDASVKKTRTSRLARELRLPVQHATMVIDADPSAAAISAALAQLEKEARKHGSAIATGSGLDITIETVAEWAKTLQEKGILLVPVSAAYKGRAT</sequence>
<dbReference type="GO" id="GO:0005975">
    <property type="term" value="P:carbohydrate metabolic process"/>
    <property type="evidence" value="ECO:0007669"/>
    <property type="project" value="InterPro"/>
</dbReference>
<gene>
    <name evidence="2" type="ORF">DK847_07395</name>
</gene>
<dbReference type="Gene3D" id="3.20.20.370">
    <property type="entry name" value="Glycoside hydrolase/deacetylase"/>
    <property type="match status" value="1"/>
</dbReference>
<evidence type="ECO:0000313" key="2">
    <source>
        <dbReference type="EMBL" id="PZF77147.1"/>
    </source>
</evidence>
<evidence type="ECO:0000256" key="1">
    <source>
        <dbReference type="SAM" id="MobiDB-lite"/>
    </source>
</evidence>
<dbReference type="EMBL" id="QKVK01000003">
    <property type="protein sequence ID" value="PZF77147.1"/>
    <property type="molecule type" value="Genomic_DNA"/>
</dbReference>
<feature type="compositionally biased region" description="Acidic residues" evidence="1">
    <location>
        <begin position="80"/>
        <end position="90"/>
    </location>
</feature>